<dbReference type="NCBIfam" id="NF002114">
    <property type="entry name" value="PRK00951.2-4"/>
    <property type="match status" value="1"/>
</dbReference>
<dbReference type="EC" id="4.2.1.19" evidence="5 6"/>
<evidence type="ECO:0000256" key="4">
    <source>
        <dbReference type="ARBA" id="ARBA00023239"/>
    </source>
</evidence>
<evidence type="ECO:0000256" key="5">
    <source>
        <dbReference type="HAMAP-Rule" id="MF_00076"/>
    </source>
</evidence>
<gene>
    <name evidence="5 7" type="primary">hisB</name>
    <name evidence="7" type="ORF">SYK_33220</name>
</gene>
<name>A0ABM8B5P1_9BACT</name>
<protein>
    <recommendedName>
        <fullName evidence="5 6">Imidazoleglycerol-phosphate dehydratase</fullName>
        <shortName evidence="5">IGPD</shortName>
        <ecNumber evidence="5 6">4.2.1.19</ecNumber>
    </recommendedName>
</protein>
<evidence type="ECO:0000256" key="6">
    <source>
        <dbReference type="RuleBase" id="RU000599"/>
    </source>
</evidence>
<dbReference type="InterPro" id="IPR038494">
    <property type="entry name" value="IGPD_sf"/>
</dbReference>
<keyword evidence="5" id="KW-0963">Cytoplasm</keyword>
<dbReference type="Pfam" id="PF00475">
    <property type="entry name" value="IGPD"/>
    <property type="match status" value="1"/>
</dbReference>
<dbReference type="InterPro" id="IPR020565">
    <property type="entry name" value="ImidazoleglycerP_deHydtase_CS"/>
</dbReference>
<dbReference type="SUPFAM" id="SSF54211">
    <property type="entry name" value="Ribosomal protein S5 domain 2-like"/>
    <property type="match status" value="2"/>
</dbReference>
<dbReference type="PANTHER" id="PTHR23133:SF2">
    <property type="entry name" value="IMIDAZOLEGLYCEROL-PHOSPHATE DEHYDRATASE"/>
    <property type="match status" value="1"/>
</dbReference>
<dbReference type="InterPro" id="IPR020568">
    <property type="entry name" value="Ribosomal_Su5_D2-typ_SF"/>
</dbReference>
<dbReference type="CDD" id="cd07914">
    <property type="entry name" value="IGPD"/>
    <property type="match status" value="1"/>
</dbReference>
<reference evidence="7 8" key="1">
    <citation type="submission" date="2022-08" db="EMBL/GenBank/DDBJ databases">
        <title>Genome Sequence of the sulphate-reducing bacterium, Pseudodesulfovibrio sp. SYK.</title>
        <authorList>
            <person name="Kondo R."/>
            <person name="Kataoka T."/>
        </authorList>
    </citation>
    <scope>NUCLEOTIDE SEQUENCE [LARGE SCALE GENOMIC DNA]</scope>
    <source>
        <strain evidence="7 8">SYK</strain>
    </source>
</reference>
<evidence type="ECO:0000256" key="1">
    <source>
        <dbReference type="ARBA" id="ARBA00005047"/>
    </source>
</evidence>
<evidence type="ECO:0000313" key="7">
    <source>
        <dbReference type="EMBL" id="BDQ38962.1"/>
    </source>
</evidence>
<dbReference type="InterPro" id="IPR000807">
    <property type="entry name" value="ImidazoleglycerolP_deHydtase"/>
</dbReference>
<dbReference type="Proteomes" id="UP001317742">
    <property type="component" value="Chromosome"/>
</dbReference>
<accession>A0ABM8B5P1</accession>
<evidence type="ECO:0000256" key="2">
    <source>
        <dbReference type="ARBA" id="ARBA00022605"/>
    </source>
</evidence>
<evidence type="ECO:0000313" key="8">
    <source>
        <dbReference type="Proteomes" id="UP001317742"/>
    </source>
</evidence>
<dbReference type="HAMAP" id="MF_00076">
    <property type="entry name" value="HisB"/>
    <property type="match status" value="1"/>
</dbReference>
<dbReference type="PROSITE" id="PS00955">
    <property type="entry name" value="IGP_DEHYDRATASE_2"/>
    <property type="match status" value="1"/>
</dbReference>
<comment type="subcellular location">
    <subcellularLocation>
        <location evidence="5 6">Cytoplasm</location>
    </subcellularLocation>
</comment>
<dbReference type="EMBL" id="AP026709">
    <property type="protein sequence ID" value="BDQ38962.1"/>
    <property type="molecule type" value="Genomic_DNA"/>
</dbReference>
<dbReference type="PROSITE" id="PS00954">
    <property type="entry name" value="IGP_DEHYDRATASE_1"/>
    <property type="match status" value="1"/>
</dbReference>
<keyword evidence="3 5" id="KW-0368">Histidine biosynthesis</keyword>
<evidence type="ECO:0000256" key="3">
    <source>
        <dbReference type="ARBA" id="ARBA00023102"/>
    </source>
</evidence>
<sequence length="197" mass="21234">MVMGKRQATVARTTKETDITLTLTLDGEGTVNVDTGIGFADHMLTLCAFWAKFDLDLTCKGDLEIDSHHSLEDIGLCLGQAFAEALGDKKGINRVASAKVPMDEALAEVVIDLSGRPYIVYDDALLPDIIAGDEKDVWREFLKSFAFKAGMNLHVKYEYGQNGHHLLEAAFKAMGIALAQGVAVGRTGISSTKGSLD</sequence>
<organism evidence="7 8">
    <name type="scientific">Pseudodesulfovibrio nedwellii</name>
    <dbReference type="NCBI Taxonomy" id="2973072"/>
    <lineage>
        <taxon>Bacteria</taxon>
        <taxon>Pseudomonadati</taxon>
        <taxon>Thermodesulfobacteriota</taxon>
        <taxon>Desulfovibrionia</taxon>
        <taxon>Desulfovibrionales</taxon>
        <taxon>Desulfovibrionaceae</taxon>
    </lineage>
</organism>
<dbReference type="NCBIfam" id="NF002111">
    <property type="entry name" value="PRK00951.2-1"/>
    <property type="match status" value="1"/>
</dbReference>
<comment type="similarity">
    <text evidence="5 6">Belongs to the imidazoleglycerol-phosphate dehydratase family.</text>
</comment>
<keyword evidence="8" id="KW-1185">Reference proteome</keyword>
<keyword evidence="2 5" id="KW-0028">Amino-acid biosynthesis</keyword>
<proteinExistence type="inferred from homology"/>
<comment type="pathway">
    <text evidence="1 5 6">Amino-acid biosynthesis; L-histidine biosynthesis; L-histidine from 5-phospho-alpha-D-ribose 1-diphosphate: step 6/9.</text>
</comment>
<keyword evidence="4 5" id="KW-0456">Lyase</keyword>
<dbReference type="Gene3D" id="3.30.230.40">
    <property type="entry name" value="Imidazole glycerol phosphate dehydratase, domain 1"/>
    <property type="match status" value="2"/>
</dbReference>
<comment type="catalytic activity">
    <reaction evidence="5 6">
        <text>D-erythro-1-(imidazol-4-yl)glycerol 3-phosphate = 3-(imidazol-4-yl)-2-oxopropyl phosphate + H2O</text>
        <dbReference type="Rhea" id="RHEA:11040"/>
        <dbReference type="ChEBI" id="CHEBI:15377"/>
        <dbReference type="ChEBI" id="CHEBI:57766"/>
        <dbReference type="ChEBI" id="CHEBI:58278"/>
        <dbReference type="EC" id="4.2.1.19"/>
    </reaction>
</comment>
<dbReference type="PANTHER" id="PTHR23133">
    <property type="entry name" value="IMIDAZOLEGLYCEROL-PHOSPHATE DEHYDRATASE HIS7"/>
    <property type="match status" value="1"/>
</dbReference>